<organism evidence="3">
    <name type="scientific">Sesamum radiatum</name>
    <name type="common">Black benniseed</name>
    <dbReference type="NCBI Taxonomy" id="300843"/>
    <lineage>
        <taxon>Eukaryota</taxon>
        <taxon>Viridiplantae</taxon>
        <taxon>Streptophyta</taxon>
        <taxon>Embryophyta</taxon>
        <taxon>Tracheophyta</taxon>
        <taxon>Spermatophyta</taxon>
        <taxon>Magnoliopsida</taxon>
        <taxon>eudicotyledons</taxon>
        <taxon>Gunneridae</taxon>
        <taxon>Pentapetalae</taxon>
        <taxon>asterids</taxon>
        <taxon>lamiids</taxon>
        <taxon>Lamiales</taxon>
        <taxon>Pedaliaceae</taxon>
        <taxon>Sesamum</taxon>
    </lineage>
</organism>
<proteinExistence type="predicted"/>
<evidence type="ECO:0000313" key="3">
    <source>
        <dbReference type="EMBL" id="KAL0399492.1"/>
    </source>
</evidence>
<reference evidence="3" key="1">
    <citation type="submission" date="2020-06" db="EMBL/GenBank/DDBJ databases">
        <authorList>
            <person name="Li T."/>
            <person name="Hu X."/>
            <person name="Zhang T."/>
            <person name="Song X."/>
            <person name="Zhang H."/>
            <person name="Dai N."/>
            <person name="Sheng W."/>
            <person name="Hou X."/>
            <person name="Wei L."/>
        </authorList>
    </citation>
    <scope>NUCLEOTIDE SEQUENCE</scope>
    <source>
        <strain evidence="3">G02</strain>
        <tissue evidence="3">Leaf</tissue>
    </source>
</reference>
<keyword evidence="1" id="KW-0175">Coiled coil</keyword>
<reference evidence="3" key="2">
    <citation type="journal article" date="2024" name="Plant">
        <title>Genomic evolution and insights into agronomic trait innovations of Sesamum species.</title>
        <authorList>
            <person name="Miao H."/>
            <person name="Wang L."/>
            <person name="Qu L."/>
            <person name="Liu H."/>
            <person name="Sun Y."/>
            <person name="Le M."/>
            <person name="Wang Q."/>
            <person name="Wei S."/>
            <person name="Zheng Y."/>
            <person name="Lin W."/>
            <person name="Duan Y."/>
            <person name="Cao H."/>
            <person name="Xiong S."/>
            <person name="Wang X."/>
            <person name="Wei L."/>
            <person name="Li C."/>
            <person name="Ma Q."/>
            <person name="Ju M."/>
            <person name="Zhao R."/>
            <person name="Li G."/>
            <person name="Mu C."/>
            <person name="Tian Q."/>
            <person name="Mei H."/>
            <person name="Zhang T."/>
            <person name="Gao T."/>
            <person name="Zhang H."/>
        </authorList>
    </citation>
    <scope>NUCLEOTIDE SEQUENCE</scope>
    <source>
        <strain evidence="3">G02</strain>
    </source>
</reference>
<gene>
    <name evidence="3" type="ORF">Sradi_2292500</name>
</gene>
<comment type="caution">
    <text evidence="3">The sequence shown here is derived from an EMBL/GenBank/DDBJ whole genome shotgun (WGS) entry which is preliminary data.</text>
</comment>
<feature type="coiled-coil region" evidence="1">
    <location>
        <begin position="83"/>
        <end position="113"/>
    </location>
</feature>
<feature type="region of interest" description="Disordered" evidence="2">
    <location>
        <begin position="1"/>
        <end position="25"/>
    </location>
</feature>
<name>A0AAW2T4M4_SESRA</name>
<protein>
    <submittedName>
        <fullName evidence="3">Uncharacterized protein</fullName>
    </submittedName>
</protein>
<evidence type="ECO:0000256" key="1">
    <source>
        <dbReference type="SAM" id="Coils"/>
    </source>
</evidence>
<evidence type="ECO:0000256" key="2">
    <source>
        <dbReference type="SAM" id="MobiDB-lite"/>
    </source>
</evidence>
<sequence>MSDFSVAESRFPRRRSSAAKPCSEVPLERTGALATAFPRPFSLAAQFAKESEGEKSQKCVKPLSVIFKEAVGLSARTENRAVGDEDGSENAELKQKLRKLEEEMRRLNKKSCEIGETSKLHTEKGDLDEPSGAKRSLWELFSHKKMEEVKLTKPIDYGTEDPMVHKELSFDMQMFTQHLYMEGYSKAASLVPKNKFDVTHFERSYARDFLKYAAAKFGRDHQEIAKWLSASDLKRIALFGCPSLEKRSIYAAKHMRAFFEVEEHKASFTDE</sequence>
<accession>A0AAW2T4M4</accession>
<dbReference type="AlphaFoldDB" id="A0AAW2T4M4"/>
<dbReference type="EMBL" id="JACGWJ010000009">
    <property type="protein sequence ID" value="KAL0399492.1"/>
    <property type="molecule type" value="Genomic_DNA"/>
</dbReference>